<evidence type="ECO:0000256" key="5">
    <source>
        <dbReference type="SAM" id="Phobius"/>
    </source>
</evidence>
<dbReference type="Gene3D" id="2.170.150.70">
    <property type="match status" value="2"/>
</dbReference>
<evidence type="ECO:0000256" key="1">
    <source>
        <dbReference type="ARBA" id="ARBA00005495"/>
    </source>
</evidence>
<feature type="region of interest" description="Disordered" evidence="4">
    <location>
        <begin position="103"/>
        <end position="126"/>
    </location>
</feature>
<keyword evidence="5" id="KW-0812">Transmembrane</keyword>
<feature type="compositionally biased region" description="Polar residues" evidence="4">
    <location>
        <begin position="29"/>
        <end position="41"/>
    </location>
</feature>
<dbReference type="eggNOG" id="KOG4192">
    <property type="taxonomic scope" value="Eukaryota"/>
</dbReference>
<evidence type="ECO:0000259" key="6">
    <source>
        <dbReference type="PROSITE" id="PS51891"/>
    </source>
</evidence>
<sequence>MPPPNLALRQIPSSLLDQLSLPHPAGTGPSDSTPILPRQNSDPEIIVPATYGGTNSGLEPAAVAGITLGAVAGFLLLVYVLYMCANGVGPSADYRSSTYGASTLSVRRRSRSRAHRHQSRGPSRARVVATERVRVRESGVGAPFVVEAEPVPMRERTRSVSRAPPPPRVVDDEDDEVVVIEEHTPPRRSRRHSRRGSGALPLPVLTTVQTRTSASSNALPPLSSQAQVNDMADLTTYRGNCHCGAFVFEVDLPVLTSVTECNCSICRRKGYIGDFPISRDVFRIVKGNEDDLAVYEFGAKKYQHKFCATCGTAVIMSNAYIWVWPMREQVVLFSDEKNISRYEFGKKNMGKMFCRICSVHMTNFAAEKSEEELAAMSGEERAYFEGGKARHPVNLRVIDGLDLDALRGKITRIKGAEAPPAYVNP</sequence>
<feature type="region of interest" description="Disordered" evidence="4">
    <location>
        <begin position="19"/>
        <end position="41"/>
    </location>
</feature>
<feature type="transmembrane region" description="Helical" evidence="5">
    <location>
        <begin position="61"/>
        <end position="82"/>
    </location>
</feature>
<feature type="domain" description="CENP-V/GFA" evidence="6">
    <location>
        <begin position="237"/>
        <end position="343"/>
    </location>
</feature>
<evidence type="ECO:0000256" key="3">
    <source>
        <dbReference type="ARBA" id="ARBA00022833"/>
    </source>
</evidence>
<reference evidence="7 8" key="1">
    <citation type="submission" date="2008-03" db="EMBL/GenBank/DDBJ databases">
        <title>The Genome Sequence of Verticillium dahliae VdLs.17.</title>
        <authorList>
            <consortium name="The Broad Institute Genome Sequencing Platform"/>
            <person name="Ma L.-J.J."/>
            <person name="Klosterman S.J."/>
            <person name="Subbarao K."/>
            <person name="Dobinson K."/>
            <person name="Veronese P."/>
            <person name="Kang S."/>
            <person name="Gold S.E."/>
            <person name="Young S."/>
            <person name="Jaffe D."/>
            <person name="Gnerre S."/>
            <person name="Berlin A."/>
            <person name="Heiman D."/>
            <person name="Hepburn T."/>
            <person name="Sykes S."/>
            <person name="Alvarado L."/>
            <person name="Kodira C.D."/>
            <person name="Lander E."/>
            <person name="Galagan J."/>
            <person name="Nusbaum C."/>
            <person name="Birren B."/>
        </authorList>
    </citation>
    <scope>NUCLEOTIDE SEQUENCE [LARGE SCALE GENOMIC DNA]</scope>
    <source>
        <strain evidence="8">VdLs.17 / ATCC MYA-4575 / FGSC 10137</strain>
    </source>
</reference>
<dbReference type="EMBL" id="DS572695">
    <property type="protein sequence ID" value="EGY13979.1"/>
    <property type="molecule type" value="Genomic_DNA"/>
</dbReference>
<dbReference type="PANTHER" id="PTHR28620">
    <property type="entry name" value="CENTROMERE PROTEIN V"/>
    <property type="match status" value="1"/>
</dbReference>
<dbReference type="InterPro" id="IPR052355">
    <property type="entry name" value="CENP-V-like"/>
</dbReference>
<evidence type="ECO:0000256" key="4">
    <source>
        <dbReference type="SAM" id="MobiDB-lite"/>
    </source>
</evidence>
<dbReference type="GO" id="GO:0016846">
    <property type="term" value="F:carbon-sulfur lyase activity"/>
    <property type="evidence" value="ECO:0007669"/>
    <property type="project" value="InterPro"/>
</dbReference>
<dbReference type="HOGENOM" id="CLU_645916_0_0_1"/>
<dbReference type="GO" id="GO:0046872">
    <property type="term" value="F:metal ion binding"/>
    <property type="evidence" value="ECO:0007669"/>
    <property type="project" value="UniProtKB-KW"/>
</dbReference>
<name>G2WQL9_VERDV</name>
<dbReference type="RefSeq" id="XP_009650333.1">
    <property type="nucleotide sequence ID" value="XM_009652038.1"/>
</dbReference>
<dbReference type="Pfam" id="PF04828">
    <property type="entry name" value="GFA"/>
    <property type="match status" value="1"/>
</dbReference>
<dbReference type="PANTHER" id="PTHR28620:SF1">
    <property type="entry name" value="CENP-V_GFA DOMAIN-CONTAINING PROTEIN"/>
    <property type="match status" value="1"/>
</dbReference>
<keyword evidence="3" id="KW-0862">Zinc</keyword>
<dbReference type="OrthoDB" id="2993351at2759"/>
<keyword evidence="2" id="KW-0479">Metal-binding</keyword>
<dbReference type="GeneID" id="20702124"/>
<keyword evidence="8" id="KW-1185">Reference proteome</keyword>
<dbReference type="AlphaFoldDB" id="G2WQL9"/>
<dbReference type="InterPro" id="IPR006913">
    <property type="entry name" value="CENP-V/GFA"/>
</dbReference>
<dbReference type="SUPFAM" id="SSF51316">
    <property type="entry name" value="Mss4-like"/>
    <property type="match status" value="1"/>
</dbReference>
<accession>G2WQL9</accession>
<dbReference type="PROSITE" id="PS51891">
    <property type="entry name" value="CENP_V_GFA"/>
    <property type="match status" value="1"/>
</dbReference>
<dbReference type="Proteomes" id="UP000001611">
    <property type="component" value="Chromosome 2"/>
</dbReference>
<gene>
    <name evidence="7" type="ORF">VDAG_00661</name>
</gene>
<dbReference type="InParanoid" id="G2WQL9"/>
<evidence type="ECO:0000313" key="8">
    <source>
        <dbReference type="Proteomes" id="UP000001611"/>
    </source>
</evidence>
<evidence type="ECO:0000256" key="2">
    <source>
        <dbReference type="ARBA" id="ARBA00022723"/>
    </source>
</evidence>
<dbReference type="KEGG" id="vda:VDAG_00661"/>
<keyword evidence="5" id="KW-0472">Membrane</keyword>
<dbReference type="InterPro" id="IPR011057">
    <property type="entry name" value="Mss4-like_sf"/>
</dbReference>
<evidence type="ECO:0000313" key="7">
    <source>
        <dbReference type="EMBL" id="EGY13979.1"/>
    </source>
</evidence>
<proteinExistence type="inferred from homology"/>
<comment type="similarity">
    <text evidence="1">Belongs to the Gfa family.</text>
</comment>
<keyword evidence="5" id="KW-1133">Transmembrane helix</keyword>
<feature type="compositionally biased region" description="Basic residues" evidence="4">
    <location>
        <begin position="106"/>
        <end position="119"/>
    </location>
</feature>
<protein>
    <recommendedName>
        <fullName evidence="6">CENP-V/GFA domain-containing protein</fullName>
    </recommendedName>
</protein>
<organism evidence="7 8">
    <name type="scientific">Verticillium dahliae (strain VdLs.17 / ATCC MYA-4575 / FGSC 10137)</name>
    <name type="common">Verticillium wilt</name>
    <dbReference type="NCBI Taxonomy" id="498257"/>
    <lineage>
        <taxon>Eukaryota</taxon>
        <taxon>Fungi</taxon>
        <taxon>Dikarya</taxon>
        <taxon>Ascomycota</taxon>
        <taxon>Pezizomycotina</taxon>
        <taxon>Sordariomycetes</taxon>
        <taxon>Hypocreomycetidae</taxon>
        <taxon>Glomerellales</taxon>
        <taxon>Plectosphaerellaceae</taxon>
        <taxon>Verticillium</taxon>
    </lineage>
</organism>